<accession>A0A856MQ08</accession>
<dbReference type="Pfam" id="PF02195">
    <property type="entry name" value="ParB_N"/>
    <property type="match status" value="1"/>
</dbReference>
<dbReference type="RefSeq" id="WP_169264863.1">
    <property type="nucleotide sequence ID" value="NZ_CAWOXK010000003.1"/>
</dbReference>
<evidence type="ECO:0000259" key="2">
    <source>
        <dbReference type="SMART" id="SM00470"/>
    </source>
</evidence>
<proteinExistence type="predicted"/>
<dbReference type="SMART" id="SM00470">
    <property type="entry name" value="ParB"/>
    <property type="match status" value="1"/>
</dbReference>
<sequence length="387" mass="43678">MSKSNKPSVLGMFASAAGSQQVFELEERIEELQAEITRLKDEQVNGKLAEQERTRLNQTIEELREQLKASGVFQIHYSQVRPNPKQARQTFTPDSIHSIAVSIKEEGQQEPIILLPGNLIFDGERRWRAVAEYLQPEIETLDAVMLPKELSESELHALTLLTSLHREGLNELDLAEGLIQQAKLAFEIEQEEVVKAVRRVIARLNVKKLLPKLTELVSVTRVEQLKGIKEFELDETERNVFLLLLRFQQNPASVDANVFPCLRLTQDLKTAIRESGLGANHARSLQQLNSKNLGIEDTQAEKIRQDATLQVLQSRLTVAQTRSLVTKIIAERTPGKKIKPNRQINSLIRSVCTTKVDDVPPSQLKDLLAALEAKAKEIQEKLEDTTN</sequence>
<dbReference type="AlphaFoldDB" id="A0A856MQ08"/>
<dbReference type="PANTHER" id="PTHR33375">
    <property type="entry name" value="CHROMOSOME-PARTITIONING PROTEIN PARB-RELATED"/>
    <property type="match status" value="1"/>
</dbReference>
<name>A0A856MQ08_9CYAN</name>
<dbReference type="GO" id="GO:0005694">
    <property type="term" value="C:chromosome"/>
    <property type="evidence" value="ECO:0007669"/>
    <property type="project" value="TreeGrafter"/>
</dbReference>
<keyword evidence="4" id="KW-1185">Reference proteome</keyword>
<feature type="coiled-coil region" evidence="1">
    <location>
        <begin position="15"/>
        <end position="69"/>
    </location>
</feature>
<gene>
    <name evidence="3" type="ORF">DP114_34480</name>
</gene>
<dbReference type="InterPro" id="IPR050336">
    <property type="entry name" value="Chromosome_partition/occlusion"/>
</dbReference>
<feature type="domain" description="ParB-like N-terminal" evidence="2">
    <location>
        <begin position="73"/>
        <end position="162"/>
    </location>
</feature>
<dbReference type="SUPFAM" id="SSF110849">
    <property type="entry name" value="ParB/Sulfiredoxin"/>
    <property type="match status" value="1"/>
</dbReference>
<dbReference type="Gene3D" id="3.90.1530.10">
    <property type="entry name" value="Conserved hypothetical protein from pyrococcus furiosus pfu- 392566-001, ParB domain"/>
    <property type="match status" value="1"/>
</dbReference>
<dbReference type="InterPro" id="IPR003115">
    <property type="entry name" value="ParB_N"/>
</dbReference>
<evidence type="ECO:0000256" key="1">
    <source>
        <dbReference type="SAM" id="Coils"/>
    </source>
</evidence>
<protein>
    <recommendedName>
        <fullName evidence="2">ParB-like N-terminal domain-containing protein</fullName>
    </recommendedName>
</protein>
<keyword evidence="1" id="KW-0175">Coiled coil</keyword>
<geneLocation type="plasmid" evidence="4">
    <name>pboct2</name>
</geneLocation>
<dbReference type="KEGG" id="bsen:DP114_34480"/>
<dbReference type="EMBL" id="CP030120">
    <property type="protein sequence ID" value="QDL12838.1"/>
    <property type="molecule type" value="Genomic_DNA"/>
</dbReference>
<reference evidence="3 4" key="1">
    <citation type="submission" date="2018-06" db="EMBL/GenBank/DDBJ databases">
        <title>Comparative genomics of Brasilonema spp. strains.</title>
        <authorList>
            <person name="Alvarenga D.O."/>
            <person name="Fiore M.F."/>
            <person name="Varani A.M."/>
        </authorList>
    </citation>
    <scope>NUCLEOTIDE SEQUENCE [LARGE SCALE GENOMIC DNA]</scope>
    <source>
        <strain evidence="3 4">CENA114</strain>
        <plasmid evidence="4">pboct2</plasmid>
    </source>
</reference>
<evidence type="ECO:0000313" key="3">
    <source>
        <dbReference type="EMBL" id="QDL12838.1"/>
    </source>
</evidence>
<dbReference type="PANTHER" id="PTHR33375:SF1">
    <property type="entry name" value="CHROMOSOME-PARTITIONING PROTEIN PARB-RELATED"/>
    <property type="match status" value="1"/>
</dbReference>
<evidence type="ECO:0000313" key="4">
    <source>
        <dbReference type="Proteomes" id="UP000503129"/>
    </source>
</evidence>
<dbReference type="InterPro" id="IPR036086">
    <property type="entry name" value="ParB/Sulfiredoxin_sf"/>
</dbReference>
<dbReference type="Proteomes" id="UP000503129">
    <property type="component" value="Plasmid pBOCT2"/>
</dbReference>
<keyword evidence="3" id="KW-0614">Plasmid</keyword>
<organism evidence="3 4">
    <name type="scientific">Brasilonema sennae CENA114</name>
    <dbReference type="NCBI Taxonomy" id="415709"/>
    <lineage>
        <taxon>Bacteria</taxon>
        <taxon>Bacillati</taxon>
        <taxon>Cyanobacteriota</taxon>
        <taxon>Cyanophyceae</taxon>
        <taxon>Nostocales</taxon>
        <taxon>Scytonemataceae</taxon>
        <taxon>Brasilonema</taxon>
        <taxon>Bromeliae group (in: Brasilonema)</taxon>
    </lineage>
</organism>
<dbReference type="GO" id="GO:0007059">
    <property type="term" value="P:chromosome segregation"/>
    <property type="evidence" value="ECO:0007669"/>
    <property type="project" value="TreeGrafter"/>
</dbReference>